<proteinExistence type="predicted"/>
<evidence type="ECO:0000256" key="1">
    <source>
        <dbReference type="SAM" id="MobiDB-lite"/>
    </source>
</evidence>
<dbReference type="PANTHER" id="PTHR28159:SF1">
    <property type="entry name" value="TRAFFICKING PROTEIN PARTICLE COMPLEX II-SPECIFIC SUBUNIT 65"/>
    <property type="match status" value="1"/>
</dbReference>
<dbReference type="Proteomes" id="UP000887229">
    <property type="component" value="Unassembled WGS sequence"/>
</dbReference>
<dbReference type="GO" id="GO:0005802">
    <property type="term" value="C:trans-Golgi network"/>
    <property type="evidence" value="ECO:0007669"/>
    <property type="project" value="TreeGrafter"/>
</dbReference>
<name>A0A9P7ZDQ4_9HYPO</name>
<dbReference type="RefSeq" id="XP_046113816.1">
    <property type="nucleotide sequence ID" value="XM_046265920.1"/>
</dbReference>
<feature type="region of interest" description="Disordered" evidence="1">
    <location>
        <begin position="476"/>
        <end position="508"/>
    </location>
</feature>
<dbReference type="PANTHER" id="PTHR28159">
    <property type="entry name" value="TRAFFICKING PROTEIN PARTICLE COMPLEX II-SPECIFIC SUBUNIT 65"/>
    <property type="match status" value="1"/>
</dbReference>
<sequence length="599" mass="64343">MAAPPDPGTAFAEQSHLTYLVSAATNLDLENLFGDIESGTPILESIKTRDSLFFDETVEVVLILKAPWLEENAFQAQLQRLVLSVEAQVVNGSVSGHNSPPATDTIFKGTVDDVSDPFILVGEEESDSEEEATQFVYAVWKLPVFLGRPRMRLQSPSIVFTASASLKPDIKAELASGGGGYLPSGVPSGFNLLESFGSDPLLNGVKPRLSALRVSKVAPLTRQQDLMQHIRAMQQLKLDIHPILHARVRFTRPNTAPATPAVIAMLEADFTPFFECKVTIDKIHLSVSETTIKDLTDVEGIALPLPCVKHDQVTFLYHITPLDADALSGRNATRDLDISISATAALIPGICTPTLNMSWTASVDFTTPVNPGFGPTPGTSSIQRAHRPSQLSIGGGQAVTSLKSPSVTQPDALPSLEAATTRSEKNIPDLGVTMSFTAPITPIHVGERFSWSVYIVNRSTEKAARPPRKFALLAIPKRRKSDHRTARPLSSSSHRRGASLHGGGKPAHMDVADAVVDENVLHALQKNAASGGTDVVCLTADARFGPLAPGACHVVELQFIALTEGIVGLEAIRVVDLASQEHVDIRDLPMMHIEPARVS</sequence>
<dbReference type="EMBL" id="MU251288">
    <property type="protein sequence ID" value="KAG9249892.1"/>
    <property type="molecule type" value="Genomic_DNA"/>
</dbReference>
<feature type="domain" description="Trafficking protein particle complex II-specific subunit 65 IgD3" evidence="2">
    <location>
        <begin position="409"/>
        <end position="592"/>
    </location>
</feature>
<comment type="caution">
    <text evidence="3">The sequence shown here is derived from an EMBL/GenBank/DDBJ whole genome shotgun (WGS) entry which is preliminary data.</text>
</comment>
<evidence type="ECO:0000313" key="3">
    <source>
        <dbReference type="EMBL" id="KAG9249892.1"/>
    </source>
</evidence>
<dbReference type="InterPro" id="IPR055420">
    <property type="entry name" value="IgD3_Trs65"/>
</dbReference>
<organism evidence="3 4">
    <name type="scientific">Emericellopsis atlantica</name>
    <dbReference type="NCBI Taxonomy" id="2614577"/>
    <lineage>
        <taxon>Eukaryota</taxon>
        <taxon>Fungi</taxon>
        <taxon>Dikarya</taxon>
        <taxon>Ascomycota</taxon>
        <taxon>Pezizomycotina</taxon>
        <taxon>Sordariomycetes</taxon>
        <taxon>Hypocreomycetidae</taxon>
        <taxon>Hypocreales</taxon>
        <taxon>Bionectriaceae</taxon>
        <taxon>Emericellopsis</taxon>
    </lineage>
</organism>
<dbReference type="GO" id="GO:0006891">
    <property type="term" value="P:intra-Golgi vesicle-mediated transport"/>
    <property type="evidence" value="ECO:0007669"/>
    <property type="project" value="InterPro"/>
</dbReference>
<evidence type="ECO:0000259" key="2">
    <source>
        <dbReference type="Pfam" id="PF12735"/>
    </source>
</evidence>
<accession>A0A9P7ZDQ4</accession>
<dbReference type="Pfam" id="PF12735">
    <property type="entry name" value="IgD3_Trs65"/>
    <property type="match status" value="1"/>
</dbReference>
<reference evidence="3" key="1">
    <citation type="journal article" date="2021" name="IMA Fungus">
        <title>Genomic characterization of three marine fungi, including Emericellopsis atlantica sp. nov. with signatures of a generalist lifestyle and marine biomass degradation.</title>
        <authorList>
            <person name="Hagestad O.C."/>
            <person name="Hou L."/>
            <person name="Andersen J.H."/>
            <person name="Hansen E.H."/>
            <person name="Altermark B."/>
            <person name="Li C."/>
            <person name="Kuhnert E."/>
            <person name="Cox R.J."/>
            <person name="Crous P.W."/>
            <person name="Spatafora J.W."/>
            <person name="Lail K."/>
            <person name="Amirebrahimi M."/>
            <person name="Lipzen A."/>
            <person name="Pangilinan J."/>
            <person name="Andreopoulos W."/>
            <person name="Hayes R.D."/>
            <person name="Ng V."/>
            <person name="Grigoriev I.V."/>
            <person name="Jackson S.A."/>
            <person name="Sutton T.D.S."/>
            <person name="Dobson A.D.W."/>
            <person name="Rama T."/>
        </authorList>
    </citation>
    <scope>NUCLEOTIDE SEQUENCE</scope>
    <source>
        <strain evidence="3">TS7</strain>
    </source>
</reference>
<dbReference type="GO" id="GO:1990071">
    <property type="term" value="C:TRAPPII protein complex"/>
    <property type="evidence" value="ECO:0007669"/>
    <property type="project" value="InterPro"/>
</dbReference>
<dbReference type="OrthoDB" id="5345392at2759"/>
<dbReference type="InterPro" id="IPR024662">
    <property type="entry name" value="Trs65"/>
</dbReference>
<gene>
    <name evidence="3" type="ORF">F5Z01DRAFT_684307</name>
</gene>
<dbReference type="AlphaFoldDB" id="A0A9P7ZDQ4"/>
<evidence type="ECO:0000313" key="4">
    <source>
        <dbReference type="Proteomes" id="UP000887229"/>
    </source>
</evidence>
<keyword evidence="4" id="KW-1185">Reference proteome</keyword>
<dbReference type="GeneID" id="70296823"/>
<protein>
    <submittedName>
        <fullName evidence="3">TRAPP trafficking subunit Trs65-domain-containing protein</fullName>
    </submittedName>
</protein>